<accession>A0A382SF35</accession>
<reference evidence="1" key="1">
    <citation type="submission" date="2018-05" db="EMBL/GenBank/DDBJ databases">
        <authorList>
            <person name="Lanie J.A."/>
            <person name="Ng W.-L."/>
            <person name="Kazmierczak K.M."/>
            <person name="Andrzejewski T.M."/>
            <person name="Davidsen T.M."/>
            <person name="Wayne K.J."/>
            <person name="Tettelin H."/>
            <person name="Glass J.I."/>
            <person name="Rusch D."/>
            <person name="Podicherti R."/>
            <person name="Tsui H.-C.T."/>
            <person name="Winkler M.E."/>
        </authorList>
    </citation>
    <scope>NUCLEOTIDE SEQUENCE</scope>
</reference>
<gene>
    <name evidence="1" type="ORF">METZ01_LOCUS361307</name>
</gene>
<feature type="non-terminal residue" evidence="1">
    <location>
        <position position="54"/>
    </location>
</feature>
<name>A0A382SF35_9ZZZZ</name>
<organism evidence="1">
    <name type="scientific">marine metagenome</name>
    <dbReference type="NCBI Taxonomy" id="408172"/>
    <lineage>
        <taxon>unclassified sequences</taxon>
        <taxon>metagenomes</taxon>
        <taxon>ecological metagenomes</taxon>
    </lineage>
</organism>
<dbReference type="AlphaFoldDB" id="A0A382SF35"/>
<dbReference type="EMBL" id="UINC01128596">
    <property type="protein sequence ID" value="SVD08453.1"/>
    <property type="molecule type" value="Genomic_DNA"/>
</dbReference>
<sequence>MPGRQDHARSTESKLKSVAFTESLLDRVQFPIGRQALNRCNFLSFALHRQKGLV</sequence>
<protein>
    <submittedName>
        <fullName evidence="1">Uncharacterized protein</fullName>
    </submittedName>
</protein>
<evidence type="ECO:0000313" key="1">
    <source>
        <dbReference type="EMBL" id="SVD08453.1"/>
    </source>
</evidence>
<proteinExistence type="predicted"/>